<dbReference type="PANTHER" id="PTHR31681:SF3">
    <property type="entry name" value="OS04G0690100 PROTEIN"/>
    <property type="match status" value="1"/>
</dbReference>
<dbReference type="Gene3D" id="6.20.320.10">
    <property type="match status" value="1"/>
</dbReference>
<dbReference type="RefSeq" id="XP_007322664.1">
    <property type="nucleotide sequence ID" value="XM_007322602.1"/>
</dbReference>
<gene>
    <name evidence="3" type="ORF">SERLADRAFT_477120</name>
</gene>
<dbReference type="InterPro" id="IPR012317">
    <property type="entry name" value="Poly(ADP-ribose)pol_cat_dom"/>
</dbReference>
<dbReference type="GO" id="GO:0003950">
    <property type="term" value="F:NAD+ poly-ADP-ribosyltransferase activity"/>
    <property type="evidence" value="ECO:0007669"/>
    <property type="project" value="InterPro"/>
</dbReference>
<sequence length="395" mass="43350">MSSDDNDDYSDDDLFGSPTSLTDDDNDDVNDDEEDDVDEYPEDDDDDNDDGGAAPFATAAMPVSRALAAPRAAIAPVRNPCDWCHAKSKFVDKGSSLPYCGKTCAHKARGATDLETPTLCIIPGCPKKVWSPPSGPKSKYCGKTHLQLGKVACLWCRKRKKAGQHNFCSVSCASMAEALAPFLIEMYKGHVTYDSVARQFNSKWLHPPAPGKQKGTAKKIYKIVEKPAFRASYDKYRAALEAKGHFKGKNGMSAGNERRRWHGTARNCHLGDQNQLQLCNLPVCPICSITRTSFDLKYFTKWGRFGKGIYTSATSSKSNDYITGTTVPYKAIFLASVAVGRASIQYTDNPNLTQPPPGYDSVIGQPKQGGSLNYDELIVYTNDAIRPSYVVMYAQ</sequence>
<feature type="compositionally biased region" description="Acidic residues" evidence="1">
    <location>
        <begin position="22"/>
        <end position="50"/>
    </location>
</feature>
<protein>
    <recommendedName>
        <fullName evidence="2">PARP catalytic domain-containing protein</fullName>
    </recommendedName>
</protein>
<proteinExistence type="predicted"/>
<evidence type="ECO:0000313" key="3">
    <source>
        <dbReference type="EMBL" id="EGO20698.1"/>
    </source>
</evidence>
<reference evidence="3" key="1">
    <citation type="submission" date="2011-04" db="EMBL/GenBank/DDBJ databases">
        <title>Evolution of plant cell wall degrading machinery underlies the functional diversity of forest fungi.</title>
        <authorList>
            <consortium name="US DOE Joint Genome Institute (JGI-PGF)"/>
            <person name="Eastwood D.C."/>
            <person name="Floudas D."/>
            <person name="Binder M."/>
            <person name="Majcherczyk A."/>
            <person name="Schneider P."/>
            <person name="Aerts A."/>
            <person name="Asiegbu F.O."/>
            <person name="Baker S.E."/>
            <person name="Barry K."/>
            <person name="Bendiksby M."/>
            <person name="Blumentritt M."/>
            <person name="Coutinho P.M."/>
            <person name="Cullen D."/>
            <person name="Cullen D."/>
            <person name="Gathman A."/>
            <person name="Goodell B."/>
            <person name="Henrissat B."/>
            <person name="Ihrmark K."/>
            <person name="Kauserud H."/>
            <person name="Kohler A."/>
            <person name="LaButti K."/>
            <person name="Lapidus A."/>
            <person name="Lavin J.L."/>
            <person name="Lee Y.-H."/>
            <person name="Lindquist E."/>
            <person name="Lilly W."/>
            <person name="Lucas S."/>
            <person name="Morin E."/>
            <person name="Murat C."/>
            <person name="Oguiza J.A."/>
            <person name="Park J."/>
            <person name="Pisabarro A.G."/>
            <person name="Riley R."/>
            <person name="Rosling A."/>
            <person name="Salamov A."/>
            <person name="Schmidt O."/>
            <person name="Schmutz J."/>
            <person name="Skrede I."/>
            <person name="Stenlid J."/>
            <person name="Wiebenga A."/>
            <person name="Xie X."/>
            <person name="Kues U."/>
            <person name="Hibbett D.S."/>
            <person name="Hoffmeister D."/>
            <person name="Hogberg N."/>
            <person name="Martin F."/>
            <person name="Grigoriev I.V."/>
            <person name="Watkinson S.C."/>
        </authorList>
    </citation>
    <scope>NUCLEOTIDE SEQUENCE</scope>
    <source>
        <strain evidence="3">S7.9</strain>
    </source>
</reference>
<accession>F8P8E2</accession>
<dbReference type="OrthoDB" id="5153512at2759"/>
<feature type="compositionally biased region" description="Acidic residues" evidence="1">
    <location>
        <begin position="1"/>
        <end position="14"/>
    </location>
</feature>
<dbReference type="Proteomes" id="UP000008064">
    <property type="component" value="Unassembled WGS sequence"/>
</dbReference>
<dbReference type="AlphaFoldDB" id="F8P8E2"/>
<dbReference type="HOGENOM" id="CLU_049383_0_0_1"/>
<feature type="region of interest" description="Disordered" evidence="1">
    <location>
        <begin position="1"/>
        <end position="56"/>
    </location>
</feature>
<organism>
    <name type="scientific">Serpula lacrymans var. lacrymans (strain S7.9)</name>
    <name type="common">Dry rot fungus</name>
    <dbReference type="NCBI Taxonomy" id="578457"/>
    <lineage>
        <taxon>Eukaryota</taxon>
        <taxon>Fungi</taxon>
        <taxon>Dikarya</taxon>
        <taxon>Basidiomycota</taxon>
        <taxon>Agaricomycotina</taxon>
        <taxon>Agaricomycetes</taxon>
        <taxon>Agaricomycetidae</taxon>
        <taxon>Boletales</taxon>
        <taxon>Coniophorineae</taxon>
        <taxon>Serpulaceae</taxon>
        <taxon>Serpula</taxon>
    </lineage>
</organism>
<dbReference type="PANTHER" id="PTHR31681">
    <property type="entry name" value="C2H2-LIKE ZINC FINGER PROTEIN"/>
    <property type="match status" value="1"/>
</dbReference>
<dbReference type="KEGG" id="sla:SERLADRAFT_477120"/>
<dbReference type="Gene3D" id="3.90.228.10">
    <property type="match status" value="1"/>
</dbReference>
<name>F8P8E2_SERL9</name>
<dbReference type="Pfam" id="PF00644">
    <property type="entry name" value="PARP"/>
    <property type="match status" value="1"/>
</dbReference>
<dbReference type="GeneID" id="18820937"/>
<evidence type="ECO:0000259" key="2">
    <source>
        <dbReference type="Pfam" id="PF00644"/>
    </source>
</evidence>
<evidence type="ECO:0000256" key="1">
    <source>
        <dbReference type="SAM" id="MobiDB-lite"/>
    </source>
</evidence>
<feature type="domain" description="PARP catalytic" evidence="2">
    <location>
        <begin position="251"/>
        <end position="367"/>
    </location>
</feature>
<dbReference type="SUPFAM" id="SSF56399">
    <property type="entry name" value="ADP-ribosylation"/>
    <property type="match status" value="1"/>
</dbReference>
<dbReference type="EMBL" id="GL945440">
    <property type="protein sequence ID" value="EGO20698.1"/>
    <property type="molecule type" value="Genomic_DNA"/>
</dbReference>